<dbReference type="KEGG" id="tet:TTHERM_00069680"/>
<evidence type="ECO:0000256" key="2">
    <source>
        <dbReference type="ARBA" id="ARBA00023145"/>
    </source>
</evidence>
<dbReference type="SUPFAM" id="SSF54001">
    <property type="entry name" value="Cysteine proteinases"/>
    <property type="match status" value="1"/>
</dbReference>
<dbReference type="InterPro" id="IPR038765">
    <property type="entry name" value="Papain-like_cys_pep_sf"/>
</dbReference>
<dbReference type="GeneID" id="7828999"/>
<dbReference type="Pfam" id="PF08246">
    <property type="entry name" value="Inhibitor_I29"/>
    <property type="match status" value="1"/>
</dbReference>
<keyword evidence="4" id="KW-0645">Protease</keyword>
<reference evidence="5" key="1">
    <citation type="journal article" date="2006" name="PLoS Biol.">
        <title>Macronuclear genome sequence of the ciliate Tetrahymena thermophila, a model eukaryote.</title>
        <authorList>
            <person name="Eisen J.A."/>
            <person name="Coyne R.S."/>
            <person name="Wu M."/>
            <person name="Wu D."/>
            <person name="Thiagarajan M."/>
            <person name="Wortman J.R."/>
            <person name="Badger J.H."/>
            <person name="Ren Q."/>
            <person name="Amedeo P."/>
            <person name="Jones K.M."/>
            <person name="Tallon L.J."/>
            <person name="Delcher A.L."/>
            <person name="Salzberg S.L."/>
            <person name="Silva J.C."/>
            <person name="Haas B.J."/>
            <person name="Majoros W.H."/>
            <person name="Farzad M."/>
            <person name="Carlton J.M."/>
            <person name="Smith R.K. Jr."/>
            <person name="Garg J."/>
            <person name="Pearlman R.E."/>
            <person name="Karrer K.M."/>
            <person name="Sun L."/>
            <person name="Manning G."/>
            <person name="Elde N.C."/>
            <person name="Turkewitz A.P."/>
            <person name="Asai D.J."/>
            <person name="Wilkes D.E."/>
            <person name="Wang Y."/>
            <person name="Cai H."/>
            <person name="Collins K."/>
            <person name="Stewart B.A."/>
            <person name="Lee S.R."/>
            <person name="Wilamowska K."/>
            <person name="Weinberg Z."/>
            <person name="Ruzzo W.L."/>
            <person name="Wloga D."/>
            <person name="Gaertig J."/>
            <person name="Frankel J."/>
            <person name="Tsao C.-C."/>
            <person name="Gorovsky M.A."/>
            <person name="Keeling P.J."/>
            <person name="Waller R.F."/>
            <person name="Patron N.J."/>
            <person name="Cherry J.M."/>
            <person name="Stover N.A."/>
            <person name="Krieger C.J."/>
            <person name="del Toro C."/>
            <person name="Ryder H.F."/>
            <person name="Williamson S.C."/>
            <person name="Barbeau R.A."/>
            <person name="Hamilton E.P."/>
            <person name="Orias E."/>
        </authorList>
    </citation>
    <scope>NUCLEOTIDE SEQUENCE [LARGE SCALE GENOMIC DNA]</scope>
    <source>
        <strain evidence="5">SB210</strain>
    </source>
</reference>
<feature type="domain" description="Peptidase C1A papain C-terminal" evidence="3">
    <location>
        <begin position="68"/>
        <end position="278"/>
    </location>
</feature>
<accession>I7LTZ1</accession>
<dbReference type="PRINTS" id="PR00705">
    <property type="entry name" value="PAPAIN"/>
</dbReference>
<dbReference type="GO" id="GO:0008234">
    <property type="term" value="F:cysteine-type peptidase activity"/>
    <property type="evidence" value="ECO:0007669"/>
    <property type="project" value="InterPro"/>
</dbReference>
<dbReference type="EMBL" id="GG662853">
    <property type="protein sequence ID" value="EAR87560.1"/>
    <property type="molecule type" value="Genomic_DNA"/>
</dbReference>
<protein>
    <submittedName>
        <fullName evidence="4">Papain family cysteine protease</fullName>
    </submittedName>
</protein>
<dbReference type="Pfam" id="PF00112">
    <property type="entry name" value="Peptidase_C1"/>
    <property type="match status" value="1"/>
</dbReference>
<evidence type="ECO:0000313" key="5">
    <source>
        <dbReference type="Proteomes" id="UP000009168"/>
    </source>
</evidence>
<dbReference type="PANTHER" id="PTHR12411">
    <property type="entry name" value="CYSTEINE PROTEASE FAMILY C1-RELATED"/>
    <property type="match status" value="1"/>
</dbReference>
<dbReference type="AlphaFoldDB" id="I7LTZ1"/>
<dbReference type="OrthoDB" id="190265at2759"/>
<dbReference type="RefSeq" id="XP_001007805.1">
    <property type="nucleotide sequence ID" value="XM_001007805.1"/>
</dbReference>
<dbReference type="SMART" id="SM00645">
    <property type="entry name" value="Pept_C1"/>
    <property type="match status" value="1"/>
</dbReference>
<keyword evidence="4" id="KW-0378">Hydrolase</keyword>
<dbReference type="eggNOG" id="KOG1543">
    <property type="taxonomic scope" value="Eukaryota"/>
</dbReference>
<comment type="similarity">
    <text evidence="1">Belongs to the peptidase C1 family.</text>
</comment>
<dbReference type="MEROPS" id="C01.A54"/>
<dbReference type="HOGENOM" id="CLU_012184_1_3_1"/>
<sequence length="280" mass="31554">MKQHNQEKNNSYQIGMNQFSDLTIEEFQSISLNQQLFNSESRKLENIKNENQQADFYLQLLKTNASSLPQQFDWRNLGKVTQVKNQGNCGSCWAFTITGLFESINLIRNKTVELYSEQELLDCSSNGIYRNSGCQGGWPHLAFEYSKKNGISLSSQYPYKGIQENCTVNQQTKKAFYPSQPIQIQADQESNKIQIIKQLLLNSPLAVIVDASNWSNYKSGVFSNCTTQQNHVALLVGYTNEGNWIIKNSWGSAWGESGYITLSANNACGLENNILGSTII</sequence>
<dbReference type="CDD" id="cd02248">
    <property type="entry name" value="Peptidase_C1A"/>
    <property type="match status" value="1"/>
</dbReference>
<keyword evidence="5" id="KW-1185">Reference proteome</keyword>
<dbReference type="GO" id="GO:0006508">
    <property type="term" value="P:proteolysis"/>
    <property type="evidence" value="ECO:0007669"/>
    <property type="project" value="UniProtKB-KW"/>
</dbReference>
<evidence type="ECO:0000259" key="3">
    <source>
        <dbReference type="SMART" id="SM00645"/>
    </source>
</evidence>
<dbReference type="InterPro" id="IPR013128">
    <property type="entry name" value="Peptidase_C1A"/>
</dbReference>
<dbReference type="OMA" id="ETELANC"/>
<proteinExistence type="inferred from homology"/>
<evidence type="ECO:0000313" key="4">
    <source>
        <dbReference type="EMBL" id="EAR87560.1"/>
    </source>
</evidence>
<dbReference type="InterPro" id="IPR000668">
    <property type="entry name" value="Peptidase_C1A_C"/>
</dbReference>
<gene>
    <name evidence="4" type="ORF">TTHERM_00069680</name>
</gene>
<organism evidence="4 5">
    <name type="scientific">Tetrahymena thermophila (strain SB210)</name>
    <dbReference type="NCBI Taxonomy" id="312017"/>
    <lineage>
        <taxon>Eukaryota</taxon>
        <taxon>Sar</taxon>
        <taxon>Alveolata</taxon>
        <taxon>Ciliophora</taxon>
        <taxon>Intramacronucleata</taxon>
        <taxon>Oligohymenophorea</taxon>
        <taxon>Hymenostomatida</taxon>
        <taxon>Tetrahymenina</taxon>
        <taxon>Tetrahymenidae</taxon>
        <taxon>Tetrahymena</taxon>
    </lineage>
</organism>
<evidence type="ECO:0000256" key="1">
    <source>
        <dbReference type="ARBA" id="ARBA00008455"/>
    </source>
</evidence>
<keyword evidence="2" id="KW-0865">Zymogen</keyword>
<dbReference type="Gene3D" id="3.90.70.10">
    <property type="entry name" value="Cysteine proteinases"/>
    <property type="match status" value="1"/>
</dbReference>
<dbReference type="InParanoid" id="I7LTZ1"/>
<dbReference type="InterPro" id="IPR013201">
    <property type="entry name" value="Prot_inhib_I29"/>
</dbReference>
<dbReference type="InterPro" id="IPR039417">
    <property type="entry name" value="Peptidase_C1A_papain-like"/>
</dbReference>
<dbReference type="Proteomes" id="UP000009168">
    <property type="component" value="Unassembled WGS sequence"/>
</dbReference>
<name>I7LTZ1_TETTS</name>